<dbReference type="RefSeq" id="WP_089411550.1">
    <property type="nucleotide sequence ID" value="NZ_FZQA01000002.1"/>
</dbReference>
<protein>
    <recommendedName>
        <fullName evidence="4">DUF2842 domain-containing protein</fullName>
    </recommendedName>
</protein>
<gene>
    <name evidence="2" type="ORF">SAMN06297382_1035</name>
</gene>
<evidence type="ECO:0008006" key="4">
    <source>
        <dbReference type="Google" id="ProtNLM"/>
    </source>
</evidence>
<dbReference type="Pfam" id="PF11003">
    <property type="entry name" value="DUF2842"/>
    <property type="match status" value="1"/>
</dbReference>
<evidence type="ECO:0000256" key="1">
    <source>
        <dbReference type="SAM" id="Phobius"/>
    </source>
</evidence>
<keyword evidence="3" id="KW-1185">Reference proteome</keyword>
<dbReference type="OrthoDB" id="7510023at2"/>
<proteinExistence type="predicted"/>
<dbReference type="EMBL" id="FZQA01000002">
    <property type="protein sequence ID" value="SNT72012.1"/>
    <property type="molecule type" value="Genomic_DNA"/>
</dbReference>
<keyword evidence="1" id="KW-0812">Transmembrane</keyword>
<evidence type="ECO:0000313" key="2">
    <source>
        <dbReference type="EMBL" id="SNT72012.1"/>
    </source>
</evidence>
<evidence type="ECO:0000313" key="3">
    <source>
        <dbReference type="Proteomes" id="UP000198346"/>
    </source>
</evidence>
<name>A0A239PPY5_9PROT</name>
<keyword evidence="1" id="KW-0472">Membrane</keyword>
<sequence length="70" mass="7819">MSPRIKKLVGLFALLPGLAAYVFAAAALGERAPSFWLFQAGYYLIAGVAWAFPAKYLIQWMNRDPSQVRE</sequence>
<organism evidence="2 3">
    <name type="scientific">Amphiplicatus metriothermophilus</name>
    <dbReference type="NCBI Taxonomy" id="1519374"/>
    <lineage>
        <taxon>Bacteria</taxon>
        <taxon>Pseudomonadati</taxon>
        <taxon>Pseudomonadota</taxon>
        <taxon>Alphaproteobacteria</taxon>
        <taxon>Parvularculales</taxon>
        <taxon>Parvularculaceae</taxon>
        <taxon>Amphiplicatus</taxon>
    </lineage>
</organism>
<keyword evidence="1" id="KW-1133">Transmembrane helix</keyword>
<dbReference type="InterPro" id="IPR021265">
    <property type="entry name" value="DUF2842"/>
</dbReference>
<reference evidence="2 3" key="1">
    <citation type="submission" date="2017-07" db="EMBL/GenBank/DDBJ databases">
        <authorList>
            <person name="Sun Z.S."/>
            <person name="Albrecht U."/>
            <person name="Echele G."/>
            <person name="Lee C.C."/>
        </authorList>
    </citation>
    <scope>NUCLEOTIDE SEQUENCE [LARGE SCALE GENOMIC DNA]</scope>
    <source>
        <strain evidence="2 3">CGMCC 1.12710</strain>
    </source>
</reference>
<dbReference type="AlphaFoldDB" id="A0A239PPY5"/>
<dbReference type="Proteomes" id="UP000198346">
    <property type="component" value="Unassembled WGS sequence"/>
</dbReference>
<accession>A0A239PPY5</accession>
<feature type="transmembrane region" description="Helical" evidence="1">
    <location>
        <begin position="40"/>
        <end position="58"/>
    </location>
</feature>